<dbReference type="GO" id="GO:0016853">
    <property type="term" value="F:isomerase activity"/>
    <property type="evidence" value="ECO:0007669"/>
    <property type="project" value="UniProtKB-KW"/>
</dbReference>
<dbReference type="Pfam" id="PF01323">
    <property type="entry name" value="DSBA"/>
    <property type="match status" value="1"/>
</dbReference>
<dbReference type="PANTHER" id="PTHR13887:SF14">
    <property type="entry name" value="DISULFIDE BOND FORMATION PROTEIN D"/>
    <property type="match status" value="1"/>
</dbReference>
<evidence type="ECO:0000256" key="4">
    <source>
        <dbReference type="ARBA" id="ARBA00023284"/>
    </source>
</evidence>
<feature type="domain" description="Thioredoxin" evidence="7">
    <location>
        <begin position="90"/>
        <end position="332"/>
    </location>
</feature>
<sequence>MTRAAPAPACAASAPACAASASNPRAPDGSARASLARHGLRARAPYTRAPHHGAQTHMTAIPQPAPLAARPLRAALRALLPALALAALPALIPAPSPAQTAAPLSAPSSAFSPEDRAALRAEIRSYLLDNPEVIMEAIQVLEDRRRIASESEGRDLVARNAAALFEDGYSHVAGNPDGDVTVVEFIDYNCGYCKKAHDDVRKLVETDPGLRYVVKEFPILGPSSVTAARAALAAREQDEGRRYMAFNDALMNHKGGLSDGDVWALAAEAGLDIARLKADSKDPDIQRAIEATYSLAKVLKIEGTPTFVIGDSIVRGYVPLDRLRETVAETRERKG</sequence>
<organism evidence="8 9">
    <name type="scientific">Albimonas donghaensis</name>
    <dbReference type="NCBI Taxonomy" id="356660"/>
    <lineage>
        <taxon>Bacteria</taxon>
        <taxon>Pseudomonadati</taxon>
        <taxon>Pseudomonadota</taxon>
        <taxon>Alphaproteobacteria</taxon>
        <taxon>Rhodobacterales</taxon>
        <taxon>Paracoccaceae</taxon>
        <taxon>Albimonas</taxon>
    </lineage>
</organism>
<keyword evidence="3" id="KW-1015">Disulfide bond</keyword>
<dbReference type="Pfam" id="PF18312">
    <property type="entry name" value="ScsC_N"/>
    <property type="match status" value="1"/>
</dbReference>
<keyword evidence="9" id="KW-1185">Reference proteome</keyword>
<dbReference type="InterPro" id="IPR036249">
    <property type="entry name" value="Thioredoxin-like_sf"/>
</dbReference>
<accession>A0A1H2SEH2</accession>
<keyword evidence="1 6" id="KW-0732">Signal</keyword>
<feature type="signal peptide" evidence="6">
    <location>
        <begin position="1"/>
        <end position="18"/>
    </location>
</feature>
<evidence type="ECO:0000256" key="5">
    <source>
        <dbReference type="SAM" id="MobiDB-lite"/>
    </source>
</evidence>
<dbReference type="InterPro" id="IPR041205">
    <property type="entry name" value="ScsC_N"/>
</dbReference>
<dbReference type="InterPro" id="IPR001853">
    <property type="entry name" value="DSBA-like_thioredoxin_dom"/>
</dbReference>
<proteinExistence type="predicted"/>
<dbReference type="Proteomes" id="UP000199118">
    <property type="component" value="Unassembled WGS sequence"/>
</dbReference>
<dbReference type="CDD" id="cd03023">
    <property type="entry name" value="DsbA_Com1_like"/>
    <property type="match status" value="1"/>
</dbReference>
<dbReference type="InterPro" id="IPR013766">
    <property type="entry name" value="Thioredoxin_domain"/>
</dbReference>
<feature type="chain" id="PRO_5011438972" evidence="6">
    <location>
        <begin position="19"/>
        <end position="335"/>
    </location>
</feature>
<dbReference type="EMBL" id="FNMZ01000001">
    <property type="protein sequence ID" value="SDW30021.1"/>
    <property type="molecule type" value="Genomic_DNA"/>
</dbReference>
<dbReference type="AlphaFoldDB" id="A0A1H2SEH2"/>
<dbReference type="STRING" id="356660.SAMN05444336_101638"/>
<dbReference type="Gene3D" id="3.40.30.10">
    <property type="entry name" value="Glutaredoxin"/>
    <property type="match status" value="1"/>
</dbReference>
<keyword evidence="2" id="KW-0560">Oxidoreductase</keyword>
<evidence type="ECO:0000256" key="3">
    <source>
        <dbReference type="ARBA" id="ARBA00023157"/>
    </source>
</evidence>
<protein>
    <submittedName>
        <fullName evidence="8">Protein-disulfide isomerase</fullName>
    </submittedName>
</protein>
<evidence type="ECO:0000313" key="8">
    <source>
        <dbReference type="EMBL" id="SDW30021.1"/>
    </source>
</evidence>
<keyword evidence="8" id="KW-0413">Isomerase</keyword>
<feature type="compositionally biased region" description="Low complexity" evidence="5">
    <location>
        <begin position="16"/>
        <end position="27"/>
    </location>
</feature>
<keyword evidence="4" id="KW-0676">Redox-active center</keyword>
<dbReference type="SUPFAM" id="SSF52833">
    <property type="entry name" value="Thioredoxin-like"/>
    <property type="match status" value="1"/>
</dbReference>
<name>A0A1H2SEH2_9RHOB</name>
<dbReference type="PROSITE" id="PS51352">
    <property type="entry name" value="THIOREDOXIN_2"/>
    <property type="match status" value="1"/>
</dbReference>
<feature type="region of interest" description="Disordered" evidence="5">
    <location>
        <begin position="16"/>
        <end position="36"/>
    </location>
</feature>
<evidence type="ECO:0000313" key="9">
    <source>
        <dbReference type="Proteomes" id="UP000199118"/>
    </source>
</evidence>
<gene>
    <name evidence="8" type="ORF">SAMN05444336_101638</name>
</gene>
<dbReference type="GO" id="GO:0016491">
    <property type="term" value="F:oxidoreductase activity"/>
    <property type="evidence" value="ECO:0007669"/>
    <property type="project" value="UniProtKB-KW"/>
</dbReference>
<reference evidence="8 9" key="1">
    <citation type="submission" date="2016-10" db="EMBL/GenBank/DDBJ databases">
        <authorList>
            <person name="de Groot N.N."/>
        </authorList>
    </citation>
    <scope>NUCLEOTIDE SEQUENCE [LARGE SCALE GENOMIC DNA]</scope>
    <source>
        <strain evidence="8 9">DSM 17890</strain>
    </source>
</reference>
<dbReference type="PANTHER" id="PTHR13887">
    <property type="entry name" value="GLUTATHIONE S-TRANSFERASE KAPPA"/>
    <property type="match status" value="1"/>
</dbReference>
<evidence type="ECO:0000259" key="7">
    <source>
        <dbReference type="PROSITE" id="PS51352"/>
    </source>
</evidence>
<evidence type="ECO:0000256" key="2">
    <source>
        <dbReference type="ARBA" id="ARBA00023002"/>
    </source>
</evidence>
<evidence type="ECO:0000256" key="6">
    <source>
        <dbReference type="SAM" id="SignalP"/>
    </source>
</evidence>
<evidence type="ECO:0000256" key="1">
    <source>
        <dbReference type="ARBA" id="ARBA00022729"/>
    </source>
</evidence>